<dbReference type="EnsemblMetazoa" id="Aqu2.1.13662_001">
    <property type="protein sequence ID" value="Aqu2.1.13662_001"/>
    <property type="gene ID" value="Aqu2.1.13662"/>
</dbReference>
<evidence type="ECO:0000313" key="2">
    <source>
        <dbReference type="EnsemblMetazoa" id="Aqu2.1.13662_001"/>
    </source>
</evidence>
<evidence type="ECO:0008006" key="3">
    <source>
        <dbReference type="Google" id="ProtNLM"/>
    </source>
</evidence>
<dbReference type="AlphaFoldDB" id="A0A1X7TG63"/>
<dbReference type="InParanoid" id="A0A1X7TG63"/>
<protein>
    <recommendedName>
        <fullName evidence="3">ZP domain-containing protein</fullName>
    </recommendedName>
</protein>
<reference evidence="2" key="1">
    <citation type="submission" date="2017-05" db="UniProtKB">
        <authorList>
            <consortium name="EnsemblMetazoa"/>
        </authorList>
    </citation>
    <scope>IDENTIFICATION</scope>
</reference>
<name>A0A1X7TG63_AMPQE</name>
<feature type="signal peptide" evidence="1">
    <location>
        <begin position="1"/>
        <end position="18"/>
    </location>
</feature>
<keyword evidence="1" id="KW-0732">Signal</keyword>
<accession>A0A1X7TG63</accession>
<organism evidence="2">
    <name type="scientific">Amphimedon queenslandica</name>
    <name type="common">Sponge</name>
    <dbReference type="NCBI Taxonomy" id="400682"/>
    <lineage>
        <taxon>Eukaryota</taxon>
        <taxon>Metazoa</taxon>
        <taxon>Porifera</taxon>
        <taxon>Demospongiae</taxon>
        <taxon>Heteroscleromorpha</taxon>
        <taxon>Haplosclerida</taxon>
        <taxon>Niphatidae</taxon>
        <taxon>Amphimedon</taxon>
    </lineage>
</organism>
<sequence>MSSLLLLLFACLFDKSNGGFVELTFNFTVNHRCTASSDADILSLRGIYSYIVSPSIGEPIPFPQCFAFK</sequence>
<feature type="chain" id="PRO_5010858050" description="ZP domain-containing protein" evidence="1">
    <location>
        <begin position="19"/>
        <end position="69"/>
    </location>
</feature>
<evidence type="ECO:0000256" key="1">
    <source>
        <dbReference type="SAM" id="SignalP"/>
    </source>
</evidence>
<proteinExistence type="predicted"/>